<name>A0A1H7GAK7_HALLR</name>
<evidence type="ECO:0000313" key="2">
    <source>
        <dbReference type="EMBL" id="SEK34507.1"/>
    </source>
</evidence>
<gene>
    <name evidence="2" type="ORF">SAMN04488691_101247</name>
</gene>
<accession>A0A1H7GAK7</accession>
<evidence type="ECO:0000256" key="1">
    <source>
        <dbReference type="SAM" id="Phobius"/>
    </source>
</evidence>
<protein>
    <submittedName>
        <fullName evidence="2">Uncharacterized protein</fullName>
    </submittedName>
</protein>
<dbReference type="EMBL" id="FOAD01000001">
    <property type="protein sequence ID" value="SEK34507.1"/>
    <property type="molecule type" value="Genomic_DNA"/>
</dbReference>
<proteinExistence type="predicted"/>
<feature type="transmembrane region" description="Helical" evidence="1">
    <location>
        <begin position="41"/>
        <end position="58"/>
    </location>
</feature>
<sequence length="63" mass="7010">MNSREQIDYLSARNGFVTAAGLLAAITAYQLLTQGTYESETFVVLILSVTAFWGTKLVHTRRD</sequence>
<reference evidence="2 3" key="1">
    <citation type="submission" date="2016-10" db="EMBL/GenBank/DDBJ databases">
        <authorList>
            <person name="de Groot N.N."/>
        </authorList>
    </citation>
    <scope>NUCLEOTIDE SEQUENCE [LARGE SCALE GENOMIC DNA]</scope>
    <source>
        <strain evidence="2 3">CDM_5</strain>
    </source>
</reference>
<organism evidence="2 3">
    <name type="scientific">Haloferax larsenii</name>
    <dbReference type="NCBI Taxonomy" id="302484"/>
    <lineage>
        <taxon>Archaea</taxon>
        <taxon>Methanobacteriati</taxon>
        <taxon>Methanobacteriota</taxon>
        <taxon>Stenosarchaea group</taxon>
        <taxon>Halobacteria</taxon>
        <taxon>Halobacteriales</taxon>
        <taxon>Haloferacaceae</taxon>
        <taxon>Haloferax</taxon>
    </lineage>
</organism>
<feature type="transmembrane region" description="Helical" evidence="1">
    <location>
        <begin position="12"/>
        <end position="29"/>
    </location>
</feature>
<dbReference type="AlphaFoldDB" id="A0A1H7GAK7"/>
<evidence type="ECO:0000313" key="3">
    <source>
        <dbReference type="Proteomes" id="UP000183894"/>
    </source>
</evidence>
<keyword evidence="1" id="KW-0812">Transmembrane</keyword>
<dbReference type="Proteomes" id="UP000183894">
    <property type="component" value="Unassembled WGS sequence"/>
</dbReference>
<keyword evidence="1" id="KW-1133">Transmembrane helix</keyword>
<keyword evidence="1" id="KW-0472">Membrane</keyword>